<dbReference type="SUPFAM" id="SSF111369">
    <property type="entry name" value="HlyD-like secretion proteins"/>
    <property type="match status" value="1"/>
</dbReference>
<evidence type="ECO:0000259" key="2">
    <source>
        <dbReference type="Pfam" id="PF25917"/>
    </source>
</evidence>
<dbReference type="EMBL" id="FZNN01000002">
    <property type="protein sequence ID" value="SNR34455.1"/>
    <property type="molecule type" value="Genomic_DNA"/>
</dbReference>
<keyword evidence="4" id="KW-1185">Reference proteome</keyword>
<sequence length="491" mass="52778">MRFLRQSLTGLFLASLTLGLLVYAGALVRDAVQVRMSAEPRVPQNRERVFAVNTVRAEAGEVVPVLTAFGQIQSRRTLELRAAASGRLIDLDPDFEEGGEVISGQLLARVDPAEAQAELDRAASDVLDAEAETREAARALDLARDDLAAAEEQARLYERQFQRQVDLKKMGAGTDTAADSAELSASTARGAVLTRRKSLAEAEARVDQAVTTLSRAEIARTEAQRLLADTEIRAGFDGTLSEVSVIEGRLVSANEQLAQLIDAKSLEVVFSVSTQQYTRLLDADGRLRDAPVTATLDVFGTNLVAQGRLTRESAAVGEGQTGRQLFARLDMARGFKPGDFVTVTIDEAPLQNVARLPSSALSAANDVLVLGAGDRLEALEVQLLRRQGDDVLVRAAALEGRDVVAERTPLLGAGIKVRALVPAGAVPVPEAKAEPEAEMLELSEERRARLVAFVEGNGRMPDEAKQRILAQLNEPQVPAQVVERLESRIGG</sequence>
<feature type="coiled-coil region" evidence="1">
    <location>
        <begin position="199"/>
        <end position="233"/>
    </location>
</feature>
<dbReference type="PANTHER" id="PTHR30469:SF15">
    <property type="entry name" value="HLYD FAMILY OF SECRETION PROTEINS"/>
    <property type="match status" value="1"/>
</dbReference>
<dbReference type="Proteomes" id="UP000198417">
    <property type="component" value="Unassembled WGS sequence"/>
</dbReference>
<protein>
    <submittedName>
        <fullName evidence="3">RND family efflux transporter, MFP subunit</fullName>
    </submittedName>
</protein>
<dbReference type="GO" id="GO:0015562">
    <property type="term" value="F:efflux transmembrane transporter activity"/>
    <property type="evidence" value="ECO:0007669"/>
    <property type="project" value="TreeGrafter"/>
</dbReference>
<dbReference type="GO" id="GO:1990281">
    <property type="term" value="C:efflux pump complex"/>
    <property type="evidence" value="ECO:0007669"/>
    <property type="project" value="TreeGrafter"/>
</dbReference>
<reference evidence="3 4" key="1">
    <citation type="submission" date="2017-06" db="EMBL/GenBank/DDBJ databases">
        <authorList>
            <person name="Kim H.J."/>
            <person name="Triplett B.A."/>
        </authorList>
    </citation>
    <scope>NUCLEOTIDE SEQUENCE [LARGE SCALE GENOMIC DNA]</scope>
    <source>
        <strain evidence="3 4">DSM 29052</strain>
    </source>
</reference>
<dbReference type="PANTHER" id="PTHR30469">
    <property type="entry name" value="MULTIDRUG RESISTANCE PROTEIN MDTA"/>
    <property type="match status" value="1"/>
</dbReference>
<gene>
    <name evidence="3" type="ORF">SAMN06265370_102269</name>
</gene>
<feature type="coiled-coil region" evidence="1">
    <location>
        <begin position="133"/>
        <end position="167"/>
    </location>
</feature>
<evidence type="ECO:0000313" key="4">
    <source>
        <dbReference type="Proteomes" id="UP000198417"/>
    </source>
</evidence>
<dbReference type="RefSeq" id="WP_089269220.1">
    <property type="nucleotide sequence ID" value="NZ_FZNN01000002.1"/>
</dbReference>
<dbReference type="Gene3D" id="2.40.420.20">
    <property type="match status" value="1"/>
</dbReference>
<feature type="domain" description="Multidrug resistance protein MdtA-like barrel-sandwich hybrid" evidence="2">
    <location>
        <begin position="76"/>
        <end position="261"/>
    </location>
</feature>
<dbReference type="Gene3D" id="2.40.30.170">
    <property type="match status" value="1"/>
</dbReference>
<dbReference type="InterPro" id="IPR058625">
    <property type="entry name" value="MdtA-like_BSH"/>
</dbReference>
<dbReference type="AlphaFoldDB" id="A0A238VJA9"/>
<keyword evidence="1" id="KW-0175">Coiled coil</keyword>
<proteinExistence type="predicted"/>
<dbReference type="Gene3D" id="2.40.50.100">
    <property type="match status" value="1"/>
</dbReference>
<dbReference type="Gene3D" id="1.10.287.470">
    <property type="entry name" value="Helix hairpin bin"/>
    <property type="match status" value="1"/>
</dbReference>
<evidence type="ECO:0000313" key="3">
    <source>
        <dbReference type="EMBL" id="SNR34455.1"/>
    </source>
</evidence>
<accession>A0A238VJA9</accession>
<dbReference type="OrthoDB" id="7626141at2"/>
<name>A0A238VJA9_9RHOB</name>
<evidence type="ECO:0000256" key="1">
    <source>
        <dbReference type="SAM" id="Coils"/>
    </source>
</evidence>
<organism evidence="3 4">
    <name type="scientific">Puniceibacterium sediminis</name>
    <dbReference type="NCBI Taxonomy" id="1608407"/>
    <lineage>
        <taxon>Bacteria</taxon>
        <taxon>Pseudomonadati</taxon>
        <taxon>Pseudomonadota</taxon>
        <taxon>Alphaproteobacteria</taxon>
        <taxon>Rhodobacterales</taxon>
        <taxon>Paracoccaceae</taxon>
        <taxon>Puniceibacterium</taxon>
    </lineage>
</organism>
<dbReference type="Pfam" id="PF25917">
    <property type="entry name" value="BSH_RND"/>
    <property type="match status" value="1"/>
</dbReference>